<accession>A0ABP5F8T7</accession>
<evidence type="ECO:0000256" key="4">
    <source>
        <dbReference type="ARBA" id="ARBA00023136"/>
    </source>
</evidence>
<feature type="transmembrane region" description="Helical" evidence="5">
    <location>
        <begin position="146"/>
        <end position="167"/>
    </location>
</feature>
<dbReference type="SUPFAM" id="SSF103473">
    <property type="entry name" value="MFS general substrate transporter"/>
    <property type="match status" value="1"/>
</dbReference>
<evidence type="ECO:0000256" key="1">
    <source>
        <dbReference type="ARBA" id="ARBA00004651"/>
    </source>
</evidence>
<feature type="transmembrane region" description="Helical" evidence="5">
    <location>
        <begin position="311"/>
        <end position="334"/>
    </location>
</feature>
<dbReference type="Proteomes" id="UP001501285">
    <property type="component" value="Unassembled WGS sequence"/>
</dbReference>
<name>A0ABP5F8T7_9MICO</name>
<evidence type="ECO:0000313" key="7">
    <source>
        <dbReference type="EMBL" id="GAA2018066.1"/>
    </source>
</evidence>
<dbReference type="InterPro" id="IPR011701">
    <property type="entry name" value="MFS"/>
</dbReference>
<gene>
    <name evidence="7" type="ORF">GCM10009740_02120</name>
</gene>
<comment type="caution">
    <text evidence="7">The sequence shown here is derived from an EMBL/GenBank/DDBJ whole genome shotgun (WGS) entry which is preliminary data.</text>
</comment>
<feature type="transmembrane region" description="Helical" evidence="5">
    <location>
        <begin position="255"/>
        <end position="276"/>
    </location>
</feature>
<comment type="subcellular location">
    <subcellularLocation>
        <location evidence="1">Cell membrane</location>
        <topology evidence="1">Multi-pass membrane protein</topology>
    </subcellularLocation>
</comment>
<dbReference type="Pfam" id="PF07690">
    <property type="entry name" value="MFS_1"/>
    <property type="match status" value="1"/>
</dbReference>
<feature type="transmembrane region" description="Helical" evidence="5">
    <location>
        <begin position="173"/>
        <end position="194"/>
    </location>
</feature>
<proteinExistence type="predicted"/>
<dbReference type="InterPro" id="IPR036259">
    <property type="entry name" value="MFS_trans_sf"/>
</dbReference>
<evidence type="ECO:0000313" key="8">
    <source>
        <dbReference type="Proteomes" id="UP001501285"/>
    </source>
</evidence>
<feature type="transmembrane region" description="Helical" evidence="5">
    <location>
        <begin position="288"/>
        <end position="305"/>
    </location>
</feature>
<feature type="transmembrane region" description="Helical" evidence="5">
    <location>
        <begin position="81"/>
        <end position="100"/>
    </location>
</feature>
<dbReference type="PANTHER" id="PTHR23514:SF13">
    <property type="entry name" value="INNER MEMBRANE PROTEIN YBJJ"/>
    <property type="match status" value="1"/>
</dbReference>
<dbReference type="InterPro" id="IPR020846">
    <property type="entry name" value="MFS_dom"/>
</dbReference>
<evidence type="ECO:0000256" key="2">
    <source>
        <dbReference type="ARBA" id="ARBA00022692"/>
    </source>
</evidence>
<keyword evidence="3 5" id="KW-1133">Transmembrane helix</keyword>
<feature type="transmembrane region" description="Helical" evidence="5">
    <location>
        <begin position="346"/>
        <end position="365"/>
    </location>
</feature>
<evidence type="ECO:0000259" key="6">
    <source>
        <dbReference type="PROSITE" id="PS50850"/>
    </source>
</evidence>
<dbReference type="EMBL" id="BAAANB010000001">
    <property type="protein sequence ID" value="GAA2018066.1"/>
    <property type="molecule type" value="Genomic_DNA"/>
</dbReference>
<protein>
    <submittedName>
        <fullName evidence="7">MFS transporter</fullName>
    </submittedName>
</protein>
<feature type="transmembrane region" description="Helical" evidence="5">
    <location>
        <begin position="106"/>
        <end position="125"/>
    </location>
</feature>
<evidence type="ECO:0000256" key="3">
    <source>
        <dbReference type="ARBA" id="ARBA00022989"/>
    </source>
</evidence>
<keyword evidence="4 5" id="KW-0472">Membrane</keyword>
<sequence>MSAVSPPSAARVRTARTAVFTAFAVNGAAFAAFASRVPDIKHELGLSAGQLGLTLLAASLGSVIGLPLSGWIVHHLGAARTLLGAAAVQCVGLLGVGLGVDVLDDRAVVMAGLFLVGMGSGVFDVGMNLEGASVEQLLGRAIMPQFHAAFSGGTVVSALIGAGLSFLHVPVAAHLLGVVVLLLVVTPWFLRAFLPRSVETDEHGTEVKEKAGIGAAWLEPRTLLIGVVVLAAAFTEGTANDWVAVALSDGYGLERWVGVVGFAVFLTAMTAGRLLGTRVLDERGRVPVLRVLFVSAVVGCVLVVFGGPVLAFVGAAVWGVGASLGFPVGMSAAADDPKRAAARMSVVSTIGYTAFLAGPPLLGFLGDHVGVLHSLLVVGAMAIVALLALPAVREPVRAEVAAHR</sequence>
<dbReference type="PROSITE" id="PS50850">
    <property type="entry name" value="MFS"/>
    <property type="match status" value="1"/>
</dbReference>
<evidence type="ECO:0000256" key="5">
    <source>
        <dbReference type="SAM" id="Phobius"/>
    </source>
</evidence>
<dbReference type="RefSeq" id="WP_343986213.1">
    <property type="nucleotide sequence ID" value="NZ_BAAANB010000001.1"/>
</dbReference>
<keyword evidence="8" id="KW-1185">Reference proteome</keyword>
<keyword evidence="2 5" id="KW-0812">Transmembrane</keyword>
<dbReference type="Gene3D" id="1.20.1250.20">
    <property type="entry name" value="MFS general substrate transporter like domains"/>
    <property type="match status" value="2"/>
</dbReference>
<feature type="domain" description="Major facilitator superfamily (MFS) profile" evidence="6">
    <location>
        <begin position="15"/>
        <end position="397"/>
    </location>
</feature>
<feature type="transmembrane region" description="Helical" evidence="5">
    <location>
        <begin position="50"/>
        <end position="69"/>
    </location>
</feature>
<dbReference type="InterPro" id="IPR051788">
    <property type="entry name" value="MFS_Transporter"/>
</dbReference>
<dbReference type="PANTHER" id="PTHR23514">
    <property type="entry name" value="BYPASS OF STOP CODON PROTEIN 6"/>
    <property type="match status" value="1"/>
</dbReference>
<reference evidence="8" key="1">
    <citation type="journal article" date="2019" name="Int. J. Syst. Evol. Microbiol.">
        <title>The Global Catalogue of Microorganisms (GCM) 10K type strain sequencing project: providing services to taxonomists for standard genome sequencing and annotation.</title>
        <authorList>
            <consortium name="The Broad Institute Genomics Platform"/>
            <consortium name="The Broad Institute Genome Sequencing Center for Infectious Disease"/>
            <person name="Wu L."/>
            <person name="Ma J."/>
        </authorList>
    </citation>
    <scope>NUCLEOTIDE SEQUENCE [LARGE SCALE GENOMIC DNA]</scope>
    <source>
        <strain evidence="8">JCM 14283</strain>
    </source>
</reference>
<feature type="transmembrane region" description="Helical" evidence="5">
    <location>
        <begin position="371"/>
        <end position="389"/>
    </location>
</feature>
<organism evidence="7 8">
    <name type="scientific">Terrabacter terrae</name>
    <dbReference type="NCBI Taxonomy" id="318434"/>
    <lineage>
        <taxon>Bacteria</taxon>
        <taxon>Bacillati</taxon>
        <taxon>Actinomycetota</taxon>
        <taxon>Actinomycetes</taxon>
        <taxon>Micrococcales</taxon>
        <taxon>Intrasporangiaceae</taxon>
        <taxon>Terrabacter</taxon>
    </lineage>
</organism>
<dbReference type="CDD" id="cd17393">
    <property type="entry name" value="MFS_MosC_like"/>
    <property type="match status" value="1"/>
</dbReference>